<reference evidence="2 3" key="1">
    <citation type="journal article" date="2016" name="Appl. Microbiol. Biotechnol.">
        <title>Characterization of T-DNA insertion mutants with decreased virulence in the entomopathogenic fungus Beauveria bassiana JEF-007.</title>
        <authorList>
            <person name="Kim S."/>
            <person name="Lee S.J."/>
            <person name="Nai Y.S."/>
            <person name="Yu J.S."/>
            <person name="Lee M.R."/>
            <person name="Yang Y.T."/>
            <person name="Kim J.S."/>
        </authorList>
    </citation>
    <scope>NUCLEOTIDE SEQUENCE [LARGE SCALE GENOMIC DNA]</scope>
    <source>
        <strain evidence="2 3">JEF-007</strain>
    </source>
</reference>
<proteinExistence type="predicted"/>
<dbReference type="GO" id="GO:0046933">
    <property type="term" value="F:proton-transporting ATP synthase activity, rotational mechanism"/>
    <property type="evidence" value="ECO:0007669"/>
    <property type="project" value="TreeGrafter"/>
</dbReference>
<name>A0A2N6NEZ0_BEABA</name>
<feature type="region of interest" description="Disordered" evidence="1">
    <location>
        <begin position="40"/>
        <end position="60"/>
    </location>
</feature>
<feature type="region of interest" description="Disordered" evidence="1">
    <location>
        <begin position="176"/>
        <end position="203"/>
    </location>
</feature>
<dbReference type="PANTHER" id="PTHR28207:SF1">
    <property type="entry name" value="ATP SYNTHASE SUBUNIT H, MITOCHONDRIAL"/>
    <property type="match status" value="1"/>
</dbReference>
<dbReference type="AlphaFoldDB" id="A0A2N6NEZ0"/>
<dbReference type="InterPro" id="IPR019711">
    <property type="entry name" value="ATP_synth_F0_suH"/>
</dbReference>
<feature type="compositionally biased region" description="Acidic residues" evidence="1">
    <location>
        <begin position="192"/>
        <end position="203"/>
    </location>
</feature>
<dbReference type="Proteomes" id="UP000235728">
    <property type="component" value="Unassembled WGS sequence"/>
</dbReference>
<evidence type="ECO:0000313" key="2">
    <source>
        <dbReference type="EMBL" id="PMB65786.1"/>
    </source>
</evidence>
<organism evidence="2 3">
    <name type="scientific">Beauveria bassiana</name>
    <name type="common">White muscardine disease fungus</name>
    <name type="synonym">Tritirachium shiotae</name>
    <dbReference type="NCBI Taxonomy" id="176275"/>
    <lineage>
        <taxon>Eukaryota</taxon>
        <taxon>Fungi</taxon>
        <taxon>Dikarya</taxon>
        <taxon>Ascomycota</taxon>
        <taxon>Pezizomycotina</taxon>
        <taxon>Sordariomycetes</taxon>
        <taxon>Hypocreomycetidae</taxon>
        <taxon>Hypocreales</taxon>
        <taxon>Cordycipitaceae</taxon>
        <taxon>Beauveria</taxon>
    </lineage>
</organism>
<accession>A0A2N6NEZ0</accession>
<sequence length="203" mass="22427">MTTVSRSVQTRSFIAPTVPRRAMIISLNFRTRATVNPFGTTRMETRSPASSEKTADLQQPKHPTDFAAAMNMAASSQRPQLTELDEHFNQEPTDFATLLAANFSPPGLRFTRPDFVQELYLKELKAYKMPPVKESDSVGQVQTFAEPKTPKSPEEADLASSLQEYESMAVEIEGQDAAQQASGIPAALPDWLEAEEEDAAPKH</sequence>
<evidence type="ECO:0000256" key="1">
    <source>
        <dbReference type="SAM" id="MobiDB-lite"/>
    </source>
</evidence>
<feature type="region of interest" description="Disordered" evidence="1">
    <location>
        <begin position="138"/>
        <end position="161"/>
    </location>
</feature>
<evidence type="ECO:0000313" key="3">
    <source>
        <dbReference type="Proteomes" id="UP000235728"/>
    </source>
</evidence>
<gene>
    <name evidence="2" type="ORF">BM221_007983</name>
</gene>
<dbReference type="PANTHER" id="PTHR28207">
    <property type="entry name" value="ATP SYNTHASE SUBUNIT H, MITOCHONDRIAL"/>
    <property type="match status" value="1"/>
</dbReference>
<comment type="caution">
    <text evidence="2">The sequence shown here is derived from an EMBL/GenBank/DDBJ whole genome shotgun (WGS) entry which is preliminary data.</text>
</comment>
<protein>
    <submittedName>
        <fullName evidence="2">Uncharacterized protein</fullName>
    </submittedName>
</protein>
<dbReference type="Pfam" id="PF10775">
    <property type="entry name" value="ATP_sub_h"/>
    <property type="match status" value="1"/>
</dbReference>
<dbReference type="EMBL" id="MRVG01000009">
    <property type="protein sequence ID" value="PMB65786.1"/>
    <property type="molecule type" value="Genomic_DNA"/>
</dbReference>